<protein>
    <recommendedName>
        <fullName evidence="1">DSBA-like thioredoxin domain-containing protein</fullName>
    </recommendedName>
</protein>
<dbReference type="GO" id="GO:0016491">
    <property type="term" value="F:oxidoreductase activity"/>
    <property type="evidence" value="ECO:0007669"/>
    <property type="project" value="InterPro"/>
</dbReference>
<comment type="caution">
    <text evidence="2">The sequence shown here is derived from an EMBL/GenBank/DDBJ whole genome shotgun (WGS) entry which is preliminary data.</text>
</comment>
<feature type="domain" description="DSBA-like thioredoxin" evidence="1">
    <location>
        <begin position="3"/>
        <end position="173"/>
    </location>
</feature>
<organism evidence="2 3">
    <name type="scientific">OM182 bacterium MED-G28</name>
    <dbReference type="NCBI Taxonomy" id="1986256"/>
    <lineage>
        <taxon>Bacteria</taxon>
        <taxon>Pseudomonadati</taxon>
        <taxon>Pseudomonadota</taxon>
        <taxon>Gammaproteobacteria</taxon>
        <taxon>OMG group</taxon>
        <taxon>OM182 clade</taxon>
    </lineage>
</organism>
<proteinExistence type="predicted"/>
<dbReference type="PANTHER" id="PTHR13887:SF41">
    <property type="entry name" value="THIOREDOXIN SUPERFAMILY PROTEIN"/>
    <property type="match status" value="1"/>
</dbReference>
<dbReference type="PANTHER" id="PTHR13887">
    <property type="entry name" value="GLUTATHIONE S-TRANSFERASE KAPPA"/>
    <property type="match status" value="1"/>
</dbReference>
<name>A0A2A5WDU0_9GAMM</name>
<evidence type="ECO:0000259" key="1">
    <source>
        <dbReference type="Pfam" id="PF01323"/>
    </source>
</evidence>
<accession>A0A2A5WDU0</accession>
<evidence type="ECO:0000313" key="2">
    <source>
        <dbReference type="EMBL" id="PDH34639.1"/>
    </source>
</evidence>
<dbReference type="Pfam" id="PF01323">
    <property type="entry name" value="DSBA"/>
    <property type="match status" value="1"/>
</dbReference>
<sequence>MSIEKLKKNYPVKIRWIYFPLHPETPQEGLSLEDLFPGRDLAPMKERMKSLMAEAGLPYGDRSHTFNSRLAQELGKWADTQGSDADIHDLLYKAYFVDGINIGNVNALAKIAGSAGLDIDTAHKVLAKREFEFEVDKDWRRSREIGVTGVPTFYSHDLAVVGCQPYETLEKFVQHLIKLQEGEK</sequence>
<dbReference type="EMBL" id="NTJZ01000003">
    <property type="protein sequence ID" value="PDH34639.1"/>
    <property type="molecule type" value="Genomic_DNA"/>
</dbReference>
<evidence type="ECO:0000313" key="3">
    <source>
        <dbReference type="Proteomes" id="UP000219329"/>
    </source>
</evidence>
<dbReference type="AlphaFoldDB" id="A0A2A5WDU0"/>
<dbReference type="InterPro" id="IPR036249">
    <property type="entry name" value="Thioredoxin-like_sf"/>
</dbReference>
<dbReference type="InterPro" id="IPR001853">
    <property type="entry name" value="DSBA-like_thioredoxin_dom"/>
</dbReference>
<dbReference type="SUPFAM" id="SSF52833">
    <property type="entry name" value="Thioredoxin-like"/>
    <property type="match status" value="1"/>
</dbReference>
<gene>
    <name evidence="2" type="ORF">CNF02_04595</name>
</gene>
<reference evidence="2 3" key="1">
    <citation type="submission" date="2017-08" db="EMBL/GenBank/DDBJ databases">
        <title>Fine stratification of microbial communities through a metagenomic profile of the photic zone.</title>
        <authorList>
            <person name="Haro-Moreno J.M."/>
            <person name="Lopez-Perez M."/>
            <person name="De La Torre J."/>
            <person name="Picazo A."/>
            <person name="Camacho A."/>
            <person name="Rodriguez-Valera F."/>
        </authorList>
    </citation>
    <scope>NUCLEOTIDE SEQUENCE [LARGE SCALE GENOMIC DNA]</scope>
    <source>
        <strain evidence="2">MED-G28</strain>
    </source>
</reference>
<dbReference type="Gene3D" id="3.40.30.10">
    <property type="entry name" value="Glutaredoxin"/>
    <property type="match status" value="1"/>
</dbReference>
<dbReference type="Proteomes" id="UP000219329">
    <property type="component" value="Unassembled WGS sequence"/>
</dbReference>